<protein>
    <recommendedName>
        <fullName evidence="2">Sugar transferase</fullName>
    </recommendedName>
</protein>
<proteinExistence type="predicted"/>
<comment type="caution">
    <text evidence="1">The sequence shown here is derived from an EMBL/GenBank/DDBJ whole genome shotgun (WGS) entry which is preliminary data.</text>
</comment>
<accession>A0A5L4FKN9</accession>
<dbReference type="AlphaFoldDB" id="A0A5L4FKN9"/>
<dbReference type="EMBL" id="AACNSW010000046">
    <property type="protein sequence ID" value="EAL3777435.1"/>
    <property type="molecule type" value="Genomic_DNA"/>
</dbReference>
<dbReference type="RefSeq" id="WP_419266964.1">
    <property type="nucleotide sequence ID" value="NZ_CBCXLM010000006.1"/>
</dbReference>
<name>A0A5L4FKN9_CAMUP</name>
<organism evidence="1">
    <name type="scientific">Campylobacter upsaliensis</name>
    <dbReference type="NCBI Taxonomy" id="28080"/>
    <lineage>
        <taxon>Bacteria</taxon>
        <taxon>Pseudomonadati</taxon>
        <taxon>Campylobacterota</taxon>
        <taxon>Epsilonproteobacteria</taxon>
        <taxon>Campylobacterales</taxon>
        <taxon>Campylobacteraceae</taxon>
        <taxon>Campylobacter</taxon>
    </lineage>
</organism>
<gene>
    <name evidence="1" type="ORF">BSY74_08090</name>
</gene>
<sequence length="634" mass="75129">MLSLSTPLLLSLEFMEFIKSGKGKSVEMRNKTNKKEVNMKKYIIAARYDGFGERMLAFLNAIYISRETDLEFKYIWIYSPYASQDLGRFNYLSVNVANPLDDILPENKVFGEHFIKQYSFTEPVDMIPDGDNLMSKNANLKLKNIDKDYYPLENQFGYFSTQYDLSVICEDVEPLHYYSNIKDIWNNIDFKDNIKNVIKKANELGFLNNFVAFHLRLGEAIYYDNGNNAFFAKKKFVPIHLAIQAIKDELENDSLIVIFSDDLNSIRSLKDFFAKHYPNFQHKILIFKDFVEQYKFSHFEATIFELEIMKKALKIYSSGRSGFSNLAFRIGGGKSEFVSIHDLYSNKEKYDIILENIDKIKLHPYQKAFSYLHAYLSSENIGMSTLVQKNIIEQALKLTPNNCYIYRFIYMYILLKEKDYNQVEFYLKKHIDDDRDYFMRNLLQIDGYNNTLLYSFIFLEFLDTPKQYPYMLYVLYRVYLSKCKLNYYDKNEVEYKLMLKNCFYLFNAIVELGQYHYCSNMFGASDRVKNHLSYKIGMKFLKATNFMNIIKLPFAILSICLKHKKDQAVYNSMIRVNPKLALFPLESYADYNEALRITNYLSYRLGNAFIKHPITFIFRIYGIYQKWKREKRGK</sequence>
<reference evidence="1" key="1">
    <citation type="submission" date="2018-05" db="EMBL/GenBank/DDBJ databases">
        <authorList>
            <consortium name="PulseNet: The National Subtyping Network for Foodborne Disease Surveillance"/>
            <person name="Tarr C.L."/>
            <person name="Trees E."/>
            <person name="Katz L.S."/>
            <person name="Carleton-Romer H.A."/>
            <person name="Stroika S."/>
            <person name="Kucerova Z."/>
            <person name="Roache K.F."/>
            <person name="Sabol A.L."/>
            <person name="Besser J."/>
            <person name="Gerner-Smidt P."/>
        </authorList>
    </citation>
    <scope>NUCLEOTIDE SEQUENCE</scope>
    <source>
        <strain evidence="1">PNUSAC001154</strain>
    </source>
</reference>
<evidence type="ECO:0000313" key="1">
    <source>
        <dbReference type="EMBL" id="EAL3777435.1"/>
    </source>
</evidence>
<evidence type="ECO:0008006" key="2">
    <source>
        <dbReference type="Google" id="ProtNLM"/>
    </source>
</evidence>